<evidence type="ECO:0000313" key="10">
    <source>
        <dbReference type="Proteomes" id="UP000292307"/>
    </source>
</evidence>
<evidence type="ECO:0000256" key="5">
    <source>
        <dbReference type="ARBA" id="ARBA00022833"/>
    </source>
</evidence>
<dbReference type="InterPro" id="IPR038371">
    <property type="entry name" value="Cu_polyphenol_OxRdtase_sf"/>
</dbReference>
<protein>
    <submittedName>
        <fullName evidence="9">Laccase domain-containing protein</fullName>
    </submittedName>
</protein>
<dbReference type="Gene3D" id="3.60.140.10">
    <property type="entry name" value="CNF1/YfiH-like putative cysteine hydrolases"/>
    <property type="match status" value="1"/>
</dbReference>
<comment type="catalytic activity">
    <reaction evidence="1">
        <text>inosine + phosphate = alpha-D-ribose 1-phosphate + hypoxanthine</text>
        <dbReference type="Rhea" id="RHEA:27646"/>
        <dbReference type="ChEBI" id="CHEBI:17368"/>
        <dbReference type="ChEBI" id="CHEBI:17596"/>
        <dbReference type="ChEBI" id="CHEBI:43474"/>
        <dbReference type="ChEBI" id="CHEBI:57720"/>
        <dbReference type="EC" id="2.4.2.1"/>
    </reaction>
    <physiologicalReaction direction="left-to-right" evidence="1">
        <dbReference type="Rhea" id="RHEA:27647"/>
    </physiologicalReaction>
</comment>
<gene>
    <name evidence="9" type="ORF">EYF70_15760</name>
</gene>
<keyword evidence="10" id="KW-1185">Reference proteome</keyword>
<name>A0ABX5RWJ5_9BURK</name>
<reference evidence="9 10" key="1">
    <citation type="submission" date="2019-02" db="EMBL/GenBank/DDBJ databases">
        <title>Draft Genome Sequences of Six Type Strains of the Genus Massilia.</title>
        <authorList>
            <person name="Miess H."/>
            <person name="Frediansyhah A."/>
            <person name="Gross H."/>
        </authorList>
    </citation>
    <scope>NUCLEOTIDE SEQUENCE [LARGE SCALE GENOMIC DNA]</scope>
    <source>
        <strain evidence="9 10">DSM 17472</strain>
    </source>
</reference>
<dbReference type="PANTHER" id="PTHR30616:SF3">
    <property type="entry name" value="PURINE NUCLEOSIDE PHOSPHORYLASE"/>
    <property type="match status" value="1"/>
</dbReference>
<keyword evidence="3" id="KW-0808">Transferase</keyword>
<dbReference type="InterPro" id="IPR011324">
    <property type="entry name" value="Cytotoxic_necrot_fac-like_cat"/>
</dbReference>
<evidence type="ECO:0000256" key="3">
    <source>
        <dbReference type="ARBA" id="ARBA00022679"/>
    </source>
</evidence>
<comment type="catalytic activity">
    <reaction evidence="7">
        <text>adenosine + phosphate = alpha-D-ribose 1-phosphate + adenine</text>
        <dbReference type="Rhea" id="RHEA:27642"/>
        <dbReference type="ChEBI" id="CHEBI:16335"/>
        <dbReference type="ChEBI" id="CHEBI:16708"/>
        <dbReference type="ChEBI" id="CHEBI:43474"/>
        <dbReference type="ChEBI" id="CHEBI:57720"/>
        <dbReference type="EC" id="2.4.2.1"/>
    </reaction>
    <physiologicalReaction direction="left-to-right" evidence="7">
        <dbReference type="Rhea" id="RHEA:27643"/>
    </physiologicalReaction>
</comment>
<sequence length="252" mass="27366">MTPVFGNISQKRGQFRIPEIFLRYHAAVDIQGKFVITSELLSSIPNVVHGFGTEAQLVPHVLQPVWEARPQKTQVHGTRAVRIEVERQRAGEADAFHTQKQGIPVSIITADCVPLLLARRDGGHVAAVHAGWRGLVDGIIPGVLADLGGGTDWVAAIGPTICAACYEVSEELAQQFARRFDGIPAAELLPRPRHLNLRAVAHEQLRQAGVAAIDHVGGCTCCARDAAGNRLFRSYRRGDRNSQQHAGLYIAS</sequence>
<dbReference type="EMBL" id="CP036401">
    <property type="protein sequence ID" value="QBI02148.1"/>
    <property type="molecule type" value="Genomic_DNA"/>
</dbReference>
<comment type="catalytic activity">
    <reaction evidence="8">
        <text>S-methyl-5'-thioadenosine + phosphate = 5-(methylsulfanyl)-alpha-D-ribose 1-phosphate + adenine</text>
        <dbReference type="Rhea" id="RHEA:11852"/>
        <dbReference type="ChEBI" id="CHEBI:16708"/>
        <dbReference type="ChEBI" id="CHEBI:17509"/>
        <dbReference type="ChEBI" id="CHEBI:43474"/>
        <dbReference type="ChEBI" id="CHEBI:58533"/>
        <dbReference type="EC" id="2.4.2.28"/>
    </reaction>
    <physiologicalReaction direction="left-to-right" evidence="8">
        <dbReference type="Rhea" id="RHEA:11853"/>
    </physiologicalReaction>
</comment>
<evidence type="ECO:0000256" key="6">
    <source>
        <dbReference type="ARBA" id="ARBA00047989"/>
    </source>
</evidence>
<dbReference type="Pfam" id="PF02578">
    <property type="entry name" value="Cu-oxidase_4"/>
    <property type="match status" value="1"/>
</dbReference>
<dbReference type="InterPro" id="IPR003730">
    <property type="entry name" value="Cu_polyphenol_OxRdtase"/>
</dbReference>
<keyword evidence="4" id="KW-0479">Metal-binding</keyword>
<dbReference type="SUPFAM" id="SSF64438">
    <property type="entry name" value="CNF1/YfiH-like putative cysteine hydrolases"/>
    <property type="match status" value="1"/>
</dbReference>
<dbReference type="PANTHER" id="PTHR30616">
    <property type="entry name" value="UNCHARACTERIZED PROTEIN YFIH"/>
    <property type="match status" value="1"/>
</dbReference>
<evidence type="ECO:0000256" key="7">
    <source>
        <dbReference type="ARBA" id="ARBA00048968"/>
    </source>
</evidence>
<accession>A0ABX5RWJ5</accession>
<evidence type="ECO:0000256" key="2">
    <source>
        <dbReference type="ARBA" id="ARBA00007353"/>
    </source>
</evidence>
<dbReference type="CDD" id="cd16833">
    <property type="entry name" value="YfiH"/>
    <property type="match status" value="1"/>
</dbReference>
<evidence type="ECO:0000256" key="8">
    <source>
        <dbReference type="ARBA" id="ARBA00049893"/>
    </source>
</evidence>
<evidence type="ECO:0000256" key="1">
    <source>
        <dbReference type="ARBA" id="ARBA00000553"/>
    </source>
</evidence>
<proteinExistence type="inferred from homology"/>
<comment type="similarity">
    <text evidence="2">Belongs to the purine nucleoside phosphorylase YfiH/LACC1 family.</text>
</comment>
<evidence type="ECO:0000256" key="4">
    <source>
        <dbReference type="ARBA" id="ARBA00022723"/>
    </source>
</evidence>
<dbReference type="Proteomes" id="UP000292307">
    <property type="component" value="Chromosome"/>
</dbReference>
<comment type="catalytic activity">
    <reaction evidence="6">
        <text>adenosine + H2O + H(+) = inosine + NH4(+)</text>
        <dbReference type="Rhea" id="RHEA:24408"/>
        <dbReference type="ChEBI" id="CHEBI:15377"/>
        <dbReference type="ChEBI" id="CHEBI:15378"/>
        <dbReference type="ChEBI" id="CHEBI:16335"/>
        <dbReference type="ChEBI" id="CHEBI:17596"/>
        <dbReference type="ChEBI" id="CHEBI:28938"/>
        <dbReference type="EC" id="3.5.4.4"/>
    </reaction>
    <physiologicalReaction direction="left-to-right" evidence="6">
        <dbReference type="Rhea" id="RHEA:24409"/>
    </physiologicalReaction>
</comment>
<organism evidence="9 10">
    <name type="scientific">Pseudoduganella albidiflava</name>
    <dbReference type="NCBI Taxonomy" id="321983"/>
    <lineage>
        <taxon>Bacteria</taxon>
        <taxon>Pseudomonadati</taxon>
        <taxon>Pseudomonadota</taxon>
        <taxon>Betaproteobacteria</taxon>
        <taxon>Burkholderiales</taxon>
        <taxon>Oxalobacteraceae</taxon>
        <taxon>Telluria group</taxon>
        <taxon>Pseudoduganella</taxon>
    </lineage>
</organism>
<evidence type="ECO:0000313" key="9">
    <source>
        <dbReference type="EMBL" id="QBI02148.1"/>
    </source>
</evidence>
<keyword evidence="5" id="KW-0862">Zinc</keyword>